<organism evidence="3">
    <name type="scientific">Eucalyptus grandis</name>
    <name type="common">Flooded gum</name>
    <dbReference type="NCBI Taxonomy" id="71139"/>
    <lineage>
        <taxon>Eukaryota</taxon>
        <taxon>Viridiplantae</taxon>
        <taxon>Streptophyta</taxon>
        <taxon>Embryophyta</taxon>
        <taxon>Tracheophyta</taxon>
        <taxon>Spermatophyta</taxon>
        <taxon>Magnoliopsida</taxon>
        <taxon>eudicotyledons</taxon>
        <taxon>Gunneridae</taxon>
        <taxon>Pentapetalae</taxon>
        <taxon>rosids</taxon>
        <taxon>malvids</taxon>
        <taxon>Myrtales</taxon>
        <taxon>Myrtaceae</taxon>
        <taxon>Myrtoideae</taxon>
        <taxon>Eucalypteae</taxon>
        <taxon>Eucalyptus</taxon>
    </lineage>
</organism>
<dbReference type="InterPro" id="IPR029058">
    <property type="entry name" value="AB_hydrolase_fold"/>
</dbReference>
<evidence type="ECO:0000313" key="3">
    <source>
        <dbReference type="EMBL" id="KCW72433.1"/>
    </source>
</evidence>
<protein>
    <recommendedName>
        <fullName evidence="2">Fungal lipase-type domain-containing protein</fullName>
    </recommendedName>
</protein>
<dbReference type="EMBL" id="KK198757">
    <property type="protein sequence ID" value="KCW72433.1"/>
    <property type="molecule type" value="Genomic_DNA"/>
</dbReference>
<proteinExistence type="predicted"/>
<sequence>MAIKDQTFHLSGPWGLTRVDWKNAVHVRAVVACLVQCVYVLERDRQKKRKGDKALALPWCETFGFKLKSTLEHNVGPSIFGPFIFGPSIFGAIFEFKPPTSSCNHSAGGPRFVVAFRGTLFKKKSLVRDIKLDFQVILNEYHSSSCCQTAIQAVEDLVATAGDSREVWLTGHSLGSAIALQAGKNMAKKEVYLESLLFNPPYPSVPTEKIKSKSLKLTLHLAKSVLRAGVAVAKQSPLQRKQSESSFAAMSPWVPKLFVNEADYVCFEYIGYFGFGNWMRKHRLENIYKFASQYSLRSLLFMSKKESQAEPLHLIPSAYLTINSKPPKWFLSAHGIREWWKPNLELESEVYQCEY</sequence>
<accession>A0A059C1Y5</accession>
<evidence type="ECO:0000259" key="2">
    <source>
        <dbReference type="Pfam" id="PF01764"/>
    </source>
</evidence>
<dbReference type="Pfam" id="PF01764">
    <property type="entry name" value="Lipase_3"/>
    <property type="match status" value="1"/>
</dbReference>
<dbReference type="AlphaFoldDB" id="A0A059C1Y5"/>
<dbReference type="GO" id="GO:0006629">
    <property type="term" value="P:lipid metabolic process"/>
    <property type="evidence" value="ECO:0007669"/>
    <property type="project" value="InterPro"/>
</dbReference>
<dbReference type="InParanoid" id="A0A059C1Y5"/>
<dbReference type="KEGG" id="egr:104446110"/>
<dbReference type="PANTHER" id="PTHR31479">
    <property type="entry name" value="ALPHA/BETA-HYDROLASES SUPERFAMILY PROTEIN"/>
    <property type="match status" value="1"/>
</dbReference>
<gene>
    <name evidence="3" type="ORF">EUGRSUZ_E00879</name>
</gene>
<keyword evidence="1" id="KW-0378">Hydrolase</keyword>
<dbReference type="STRING" id="71139.A0A059C1Y5"/>
<dbReference type="Gene3D" id="3.40.50.1820">
    <property type="entry name" value="alpha/beta hydrolase"/>
    <property type="match status" value="1"/>
</dbReference>
<name>A0A059C1Y5_EUCGR</name>
<dbReference type="InterPro" id="IPR002921">
    <property type="entry name" value="Fungal_lipase-type"/>
</dbReference>
<feature type="domain" description="Fungal lipase-type" evidence="2">
    <location>
        <begin position="141"/>
        <end position="191"/>
    </location>
</feature>
<dbReference type="OMA" id="GCIWLAG"/>
<dbReference type="Gramene" id="KCW72433">
    <property type="protein sequence ID" value="KCW72433"/>
    <property type="gene ID" value="EUGRSUZ_E00879"/>
</dbReference>
<dbReference type="PANTHER" id="PTHR31479:SF2">
    <property type="entry name" value="ALPHA_BETA-HYDROLASES SUPERFAMILY PROTEIN"/>
    <property type="match status" value="1"/>
</dbReference>
<dbReference type="GO" id="GO:0016787">
    <property type="term" value="F:hydrolase activity"/>
    <property type="evidence" value="ECO:0007669"/>
    <property type="project" value="UniProtKB-KW"/>
</dbReference>
<dbReference type="SUPFAM" id="SSF53474">
    <property type="entry name" value="alpha/beta-Hydrolases"/>
    <property type="match status" value="1"/>
</dbReference>
<reference evidence="3" key="1">
    <citation type="submission" date="2013-07" db="EMBL/GenBank/DDBJ databases">
        <title>The genome of Eucalyptus grandis.</title>
        <authorList>
            <person name="Schmutz J."/>
            <person name="Hayes R."/>
            <person name="Myburg A."/>
            <person name="Tuskan G."/>
            <person name="Grattapaglia D."/>
            <person name="Rokhsar D.S."/>
        </authorList>
    </citation>
    <scope>NUCLEOTIDE SEQUENCE</scope>
    <source>
        <tissue evidence="3">Leaf extractions</tissue>
    </source>
</reference>
<evidence type="ECO:0000256" key="1">
    <source>
        <dbReference type="ARBA" id="ARBA00022801"/>
    </source>
</evidence>